<comment type="caution">
    <text evidence="2">The sequence shown here is derived from an EMBL/GenBank/DDBJ whole genome shotgun (WGS) entry which is preliminary data.</text>
</comment>
<dbReference type="Gene3D" id="3.40.50.2300">
    <property type="match status" value="1"/>
</dbReference>
<dbReference type="RefSeq" id="WP_130144161.1">
    <property type="nucleotide sequence ID" value="NZ_SGSU01000003.1"/>
</dbReference>
<dbReference type="STRING" id="202951.GCA_001485025_00311"/>
<evidence type="ECO:0000256" key="1">
    <source>
        <dbReference type="ARBA" id="ARBA00023125"/>
    </source>
</evidence>
<protein>
    <submittedName>
        <fullName evidence="2">Response regulator transcription factor</fullName>
    </submittedName>
</protein>
<dbReference type="InterPro" id="IPR039420">
    <property type="entry name" value="WalR-like"/>
</dbReference>
<dbReference type="SUPFAM" id="SSF52172">
    <property type="entry name" value="CheY-like"/>
    <property type="match status" value="1"/>
</dbReference>
<dbReference type="InterPro" id="IPR016032">
    <property type="entry name" value="Sig_transdc_resp-reg_C-effctor"/>
</dbReference>
<dbReference type="PANTHER" id="PTHR43214">
    <property type="entry name" value="TWO-COMPONENT RESPONSE REGULATOR"/>
    <property type="match status" value="1"/>
</dbReference>
<gene>
    <name evidence="2" type="ORF">EXE25_03500</name>
</gene>
<reference evidence="2 3" key="1">
    <citation type="submission" date="2019-02" db="EMBL/GenBank/DDBJ databases">
        <title>The Batch Genome Submission of Acinetobacter spp. strains.</title>
        <authorList>
            <person name="Qin J."/>
            <person name="Hu Y."/>
            <person name="Ye H."/>
            <person name="Wei L."/>
            <person name="Feng Y."/>
            <person name="Zong Z."/>
        </authorList>
    </citation>
    <scope>NUCLEOTIDE SEQUENCE [LARGE SCALE GENOMIC DNA]</scope>
    <source>
        <strain evidence="2 3">WCHABo060081</strain>
    </source>
</reference>
<dbReference type="Proteomes" id="UP000293483">
    <property type="component" value="Unassembled WGS sequence"/>
</dbReference>
<dbReference type="AlphaFoldDB" id="A0A4Q7B653"/>
<dbReference type="SUPFAM" id="SSF46894">
    <property type="entry name" value="C-terminal effector domain of the bipartite response regulators"/>
    <property type="match status" value="1"/>
</dbReference>
<keyword evidence="1" id="KW-0238">DNA-binding</keyword>
<dbReference type="InterPro" id="IPR011006">
    <property type="entry name" value="CheY-like_superfamily"/>
</dbReference>
<evidence type="ECO:0000313" key="2">
    <source>
        <dbReference type="EMBL" id="RZG68752.1"/>
    </source>
</evidence>
<dbReference type="GO" id="GO:0003677">
    <property type="term" value="F:DNA binding"/>
    <property type="evidence" value="ECO:0007669"/>
    <property type="project" value="UniProtKB-KW"/>
</dbReference>
<dbReference type="EMBL" id="SGSU01000003">
    <property type="protein sequence ID" value="RZG68752.1"/>
    <property type="molecule type" value="Genomic_DNA"/>
</dbReference>
<evidence type="ECO:0000313" key="3">
    <source>
        <dbReference type="Proteomes" id="UP000293483"/>
    </source>
</evidence>
<sequence>MHNELILPVPVLIIHQGRITPALQPHSIVLHIILKDLGYPEELVLSANSEEQANQVTAEHLPNLVFLNIQDRSNLRAIQNIKQLYPFSYLITIHEGIFKSAEILEAIQLGADAYLLSDAPAEQQFQHLKCILSGGAILHPQLAQLLQKQFSSASNLPAHHLFSPAETQILGHISHSESAAETASSLKASEYQIYSFIKNIFRKIALQNKQKKG</sequence>
<name>A0A4Q7B653_9GAMM</name>
<proteinExistence type="predicted"/>
<organism evidence="2 3">
    <name type="scientific">Acinetobacter bouvetii</name>
    <dbReference type="NCBI Taxonomy" id="202951"/>
    <lineage>
        <taxon>Bacteria</taxon>
        <taxon>Pseudomonadati</taxon>
        <taxon>Pseudomonadota</taxon>
        <taxon>Gammaproteobacteria</taxon>
        <taxon>Moraxellales</taxon>
        <taxon>Moraxellaceae</taxon>
        <taxon>Acinetobacter</taxon>
    </lineage>
</organism>
<accession>A0A4Q7B653</accession>
<dbReference type="PANTHER" id="PTHR43214:SF43">
    <property type="entry name" value="TWO-COMPONENT RESPONSE REGULATOR"/>
    <property type="match status" value="1"/>
</dbReference>
<dbReference type="GO" id="GO:0006355">
    <property type="term" value="P:regulation of DNA-templated transcription"/>
    <property type="evidence" value="ECO:0007669"/>
    <property type="project" value="InterPro"/>
</dbReference>